<sequence>MSSFFHYRWQRNGVGNALVLVTTLPSFGTQDLIRIIDEDRLGGRPFPDSLIIVVPSDAAAAARASVKKSLQAGTELRLANALVPVVIASFDARGRMRISPSSVLQGSIDLADEDFRSLKASGIAYLAATREAVLVAPSGHHFVHPRRRHSAAFFRAANMLIQGEEIGLLSLVLLPYLYDSIKKIWVDSSSISALVFASYSLKSRLKRTFITPRVTSFSSYEGLEKLSIQDPDSELVVISATATGSLPKQVIEQTKLPPNHVITLFSTAQQVPGAVVFDSRDEIQGLDPLSLEVFEQERCPWCRDGSRTITFVGDQFLADAATVTAYTLVQTDAPPQLRDVMRRYRGKRAFSLRRDPDRDVHRLFVDLDRTLLSDGGKEAIEIVVRRHAPASTSHVLALGGNDGLALAERVADEIQRLGLRRPYVMRGPDLETGTDDRRGVIVVAASVGSGQSFQDASRDLRDRFKEKPRTFLAGLRKHSAAEHQLTLLRDLEHNNQSPKHTMCFVDDIMLPHPNQFTAWSSEFRFWNQALLRLRISDTNDGAVTAVEGRISAISANVGGDDLFLKTSSGGVLKLRQGFAFWTGSYEKEDITQGDVFATIAAILENCRKLSRPKQTSAPLSQSPFHLNVLSSENFTRYNDGIIQAALLRASFPHELNFADVQTEKHSSKIANLIVKMLRHHNESQGEACIEFLLALATKRLTLAEADIKRIAAAPREGLSGLLSIALSHAVGETDQISDPVDLPA</sequence>
<reference evidence="1 2" key="1">
    <citation type="submission" date="2014-08" db="EMBL/GenBank/DDBJ databases">
        <authorList>
            <person name="Moulin Lionel"/>
        </authorList>
    </citation>
    <scope>NUCLEOTIDE SEQUENCE [LARGE SCALE GENOMIC DNA]</scope>
</reference>
<protein>
    <submittedName>
        <fullName evidence="1">Uncharacterized protein</fullName>
    </submittedName>
</protein>
<dbReference type="EMBL" id="CCNE01000005">
    <property type="protein sequence ID" value="CDX51578.1"/>
    <property type="molecule type" value="Genomic_DNA"/>
</dbReference>
<proteinExistence type="predicted"/>
<dbReference type="Proteomes" id="UP000046122">
    <property type="component" value="Unassembled WGS sequence"/>
</dbReference>
<accession>A0A090G3G3</accession>
<dbReference type="AlphaFoldDB" id="A0A090G3G3"/>
<organism evidence="1 2">
    <name type="scientific">Mesorhizobium plurifarium</name>
    <dbReference type="NCBI Taxonomy" id="69974"/>
    <lineage>
        <taxon>Bacteria</taxon>
        <taxon>Pseudomonadati</taxon>
        <taxon>Pseudomonadota</taxon>
        <taxon>Alphaproteobacteria</taxon>
        <taxon>Hyphomicrobiales</taxon>
        <taxon>Phyllobacteriaceae</taxon>
        <taxon>Mesorhizobium</taxon>
    </lineage>
</organism>
<name>A0A090G3G3_MESPL</name>
<evidence type="ECO:0000313" key="1">
    <source>
        <dbReference type="EMBL" id="CDX51578.1"/>
    </source>
</evidence>
<gene>
    <name evidence="1" type="ORF">MPL3365_130538</name>
</gene>
<evidence type="ECO:0000313" key="2">
    <source>
        <dbReference type="Proteomes" id="UP000046122"/>
    </source>
</evidence>